<feature type="transmembrane region" description="Helical" evidence="1">
    <location>
        <begin position="159"/>
        <end position="176"/>
    </location>
</feature>
<feature type="signal peptide" evidence="2">
    <location>
        <begin position="1"/>
        <end position="19"/>
    </location>
</feature>
<evidence type="ECO:0000256" key="2">
    <source>
        <dbReference type="SAM" id="SignalP"/>
    </source>
</evidence>
<comment type="caution">
    <text evidence="3">The sequence shown here is derived from an EMBL/GenBank/DDBJ whole genome shotgun (WGS) entry which is preliminary data.</text>
</comment>
<dbReference type="EMBL" id="JABEBT010000102">
    <property type="protein sequence ID" value="KAF7632442.1"/>
    <property type="molecule type" value="Genomic_DNA"/>
</dbReference>
<keyword evidence="1" id="KW-1133">Transmembrane helix</keyword>
<dbReference type="OrthoDB" id="10587688at2759"/>
<reference evidence="3" key="1">
    <citation type="journal article" date="2020" name="Ecol. Evol.">
        <title>Genome structure and content of the rice root-knot nematode (Meloidogyne graminicola).</title>
        <authorList>
            <person name="Phan N.T."/>
            <person name="Danchin E.G.J."/>
            <person name="Klopp C."/>
            <person name="Perfus-Barbeoch L."/>
            <person name="Kozlowski D.K."/>
            <person name="Koutsovoulos G.D."/>
            <person name="Lopez-Roques C."/>
            <person name="Bouchez O."/>
            <person name="Zahm M."/>
            <person name="Besnard G."/>
            <person name="Bellafiore S."/>
        </authorList>
    </citation>
    <scope>NUCLEOTIDE SEQUENCE</scope>
    <source>
        <strain evidence="3">VN-18</strain>
    </source>
</reference>
<keyword evidence="2" id="KW-0732">Signal</keyword>
<protein>
    <submittedName>
        <fullName evidence="3">Uncharacterized protein</fullName>
    </submittedName>
</protein>
<keyword evidence="1" id="KW-0812">Transmembrane</keyword>
<sequence>MAFFLIFFISILFSKICFCISFTEDQYAVPLWPPPQPPYNQYNTPPPQIKTTTGSTTTTTLYITTTTIKQPTPYPPAPPPFLPPLPPPRPLQHYRTAPVNTYKCRPPPNPCIPIEGIYGIDNLPPSDSFQLPSKQPIPSQNLINSQDNGGISFRRINNGILDEMILLIFIFIFFILN</sequence>
<evidence type="ECO:0000313" key="3">
    <source>
        <dbReference type="EMBL" id="KAF7632442.1"/>
    </source>
</evidence>
<proteinExistence type="predicted"/>
<organism evidence="3 4">
    <name type="scientific">Meloidogyne graminicola</name>
    <dbReference type="NCBI Taxonomy" id="189291"/>
    <lineage>
        <taxon>Eukaryota</taxon>
        <taxon>Metazoa</taxon>
        <taxon>Ecdysozoa</taxon>
        <taxon>Nematoda</taxon>
        <taxon>Chromadorea</taxon>
        <taxon>Rhabditida</taxon>
        <taxon>Tylenchina</taxon>
        <taxon>Tylenchomorpha</taxon>
        <taxon>Tylenchoidea</taxon>
        <taxon>Meloidogynidae</taxon>
        <taxon>Meloidogyninae</taxon>
        <taxon>Meloidogyne</taxon>
    </lineage>
</organism>
<name>A0A8S9ZGL1_9BILA</name>
<keyword evidence="1" id="KW-0472">Membrane</keyword>
<feature type="chain" id="PRO_5035923947" evidence="2">
    <location>
        <begin position="20"/>
        <end position="177"/>
    </location>
</feature>
<keyword evidence="4" id="KW-1185">Reference proteome</keyword>
<evidence type="ECO:0000256" key="1">
    <source>
        <dbReference type="SAM" id="Phobius"/>
    </source>
</evidence>
<evidence type="ECO:0000313" key="4">
    <source>
        <dbReference type="Proteomes" id="UP000605970"/>
    </source>
</evidence>
<dbReference type="Proteomes" id="UP000605970">
    <property type="component" value="Unassembled WGS sequence"/>
</dbReference>
<accession>A0A8S9ZGL1</accession>
<gene>
    <name evidence="3" type="ORF">Mgra_00008137</name>
</gene>
<dbReference type="AlphaFoldDB" id="A0A8S9ZGL1"/>